<sequence>MIPVFIGGTTTVASDRLLAIIDWKYFQEGENKAYLAACQGRISDITEGGTPKSLVVTADELYISPISPLTLKKRSDRMKKGIYEFNSVEED</sequence>
<dbReference type="InterPro" id="IPR007169">
    <property type="entry name" value="RemA-like"/>
</dbReference>
<dbReference type="Pfam" id="PF04025">
    <property type="entry name" value="RemA-like"/>
    <property type="match status" value="1"/>
</dbReference>
<dbReference type="AlphaFoldDB" id="A0A6I2UI32"/>
<dbReference type="Proteomes" id="UP000433181">
    <property type="component" value="Unassembled WGS sequence"/>
</dbReference>
<reference evidence="1 2" key="1">
    <citation type="submission" date="2019-08" db="EMBL/GenBank/DDBJ databases">
        <title>In-depth cultivation of the pig gut microbiome towards novel bacterial diversity and tailored functional studies.</title>
        <authorList>
            <person name="Wylensek D."/>
            <person name="Hitch T.C.A."/>
            <person name="Clavel T."/>
        </authorList>
    </citation>
    <scope>NUCLEOTIDE SEQUENCE [LARGE SCALE GENOMIC DNA]</scope>
    <source>
        <strain evidence="1 2">WCA-693-APC-5D-A</strain>
    </source>
</reference>
<dbReference type="GeneID" id="96779290"/>
<dbReference type="EMBL" id="VUNR01000021">
    <property type="protein sequence ID" value="MSU09349.1"/>
    <property type="molecule type" value="Genomic_DNA"/>
</dbReference>
<protein>
    <submittedName>
        <fullName evidence="1">DUF370 domain-containing protein</fullName>
    </submittedName>
</protein>
<comment type="caution">
    <text evidence="1">The sequence shown here is derived from an EMBL/GenBank/DDBJ whole genome shotgun (WGS) entry which is preliminary data.</text>
</comment>
<gene>
    <name evidence="1" type="ORF">FYJ84_10165</name>
</gene>
<dbReference type="NCBIfam" id="NF046065">
    <property type="entry name" value="MtxRegRemB"/>
    <property type="match status" value="1"/>
</dbReference>
<organism evidence="1 2">
    <name type="scientific">Anaerovibrio slackiae</name>
    <dbReference type="NCBI Taxonomy" id="2652309"/>
    <lineage>
        <taxon>Bacteria</taxon>
        <taxon>Bacillati</taxon>
        <taxon>Bacillota</taxon>
        <taxon>Negativicutes</taxon>
        <taxon>Selenomonadales</taxon>
        <taxon>Selenomonadaceae</taxon>
        <taxon>Anaerovibrio</taxon>
    </lineage>
</organism>
<proteinExistence type="predicted"/>
<dbReference type="RefSeq" id="WP_154407520.1">
    <property type="nucleotide sequence ID" value="NZ_JAQXJM010000063.1"/>
</dbReference>
<evidence type="ECO:0000313" key="1">
    <source>
        <dbReference type="EMBL" id="MSU09349.1"/>
    </source>
</evidence>
<keyword evidence="2" id="KW-1185">Reference proteome</keyword>
<evidence type="ECO:0000313" key="2">
    <source>
        <dbReference type="Proteomes" id="UP000433181"/>
    </source>
</evidence>
<name>A0A6I2UI32_9FIRM</name>
<accession>A0A6I2UI32</accession>